<keyword evidence="2" id="KW-1015">Disulfide bond</keyword>
<dbReference type="Proteomes" id="UP000194236">
    <property type="component" value="Unassembled WGS sequence"/>
</dbReference>
<dbReference type="AlphaFoldDB" id="A0A1Y3B9K1"/>
<proteinExistence type="predicted"/>
<evidence type="ECO:0000313" key="4">
    <source>
        <dbReference type="EMBL" id="OTF77561.1"/>
    </source>
</evidence>
<gene>
    <name evidence="4" type="ORF">BLA29_010668</name>
</gene>
<dbReference type="SUPFAM" id="SSF57567">
    <property type="entry name" value="Serine protease inhibitors"/>
    <property type="match status" value="2"/>
</dbReference>
<evidence type="ECO:0000259" key="3">
    <source>
        <dbReference type="Pfam" id="PF01826"/>
    </source>
</evidence>
<dbReference type="PANTHER" id="PTHR23259:SF70">
    <property type="entry name" value="ACCESSORY GLAND PROTEIN ACP62F-RELATED"/>
    <property type="match status" value="1"/>
</dbReference>
<reference evidence="4 5" key="1">
    <citation type="submission" date="2017-03" db="EMBL/GenBank/DDBJ databases">
        <title>Genome Survey of Euroglyphus maynei.</title>
        <authorList>
            <person name="Arlian L.G."/>
            <person name="Morgan M.S."/>
            <person name="Rider S.D."/>
        </authorList>
    </citation>
    <scope>NUCLEOTIDE SEQUENCE [LARGE SCALE GENOMIC DNA]</scope>
    <source>
        <strain evidence="4">Arlian Lab</strain>
        <tissue evidence="4">Whole body</tissue>
    </source>
</reference>
<dbReference type="InterPro" id="IPR002919">
    <property type="entry name" value="TIL_dom"/>
</dbReference>
<dbReference type="EMBL" id="MUJZ01032011">
    <property type="protein sequence ID" value="OTF77561.1"/>
    <property type="molecule type" value="Genomic_DNA"/>
</dbReference>
<dbReference type="GO" id="GO:0030414">
    <property type="term" value="F:peptidase inhibitor activity"/>
    <property type="evidence" value="ECO:0007669"/>
    <property type="project" value="UniProtKB-KW"/>
</dbReference>
<sequence>AVEPYEPKCDPKTEVLSNCSNSCPATCEDLNRKPCKNFCWKSCDCATGFVRNYQWKCIAREQCPKCEPTCETYQNPPAYCNQGFCKRGCFCNYGYVRDMLQNGSCISINECGMFEI</sequence>
<name>A0A1Y3B9K1_EURMA</name>
<feature type="domain" description="TIL" evidence="3">
    <location>
        <begin position="11"/>
        <end position="63"/>
    </location>
</feature>
<dbReference type="OrthoDB" id="6414449at2759"/>
<protein>
    <submittedName>
        <fullName evidence="4">Cysteine rich trypsin inhibitor-like protein</fullName>
    </submittedName>
</protein>
<accession>A0A1Y3B9K1</accession>
<dbReference type="PANTHER" id="PTHR23259">
    <property type="entry name" value="RIDDLE"/>
    <property type="match status" value="1"/>
</dbReference>
<organism evidence="4 5">
    <name type="scientific">Euroglyphus maynei</name>
    <name type="common">Mayne's house dust mite</name>
    <dbReference type="NCBI Taxonomy" id="6958"/>
    <lineage>
        <taxon>Eukaryota</taxon>
        <taxon>Metazoa</taxon>
        <taxon>Ecdysozoa</taxon>
        <taxon>Arthropoda</taxon>
        <taxon>Chelicerata</taxon>
        <taxon>Arachnida</taxon>
        <taxon>Acari</taxon>
        <taxon>Acariformes</taxon>
        <taxon>Sarcoptiformes</taxon>
        <taxon>Astigmata</taxon>
        <taxon>Psoroptidia</taxon>
        <taxon>Analgoidea</taxon>
        <taxon>Pyroglyphidae</taxon>
        <taxon>Pyroglyphinae</taxon>
        <taxon>Euroglyphus</taxon>
    </lineage>
</organism>
<dbReference type="CDD" id="cd19941">
    <property type="entry name" value="TIL"/>
    <property type="match status" value="1"/>
</dbReference>
<dbReference type="InterPro" id="IPR036084">
    <property type="entry name" value="Ser_inhib-like_sf"/>
</dbReference>
<dbReference type="InterPro" id="IPR051368">
    <property type="entry name" value="SerProtInhib-TIL_Domain"/>
</dbReference>
<evidence type="ECO:0000256" key="1">
    <source>
        <dbReference type="ARBA" id="ARBA00022690"/>
    </source>
</evidence>
<evidence type="ECO:0000313" key="5">
    <source>
        <dbReference type="Proteomes" id="UP000194236"/>
    </source>
</evidence>
<evidence type="ECO:0000256" key="2">
    <source>
        <dbReference type="ARBA" id="ARBA00023157"/>
    </source>
</evidence>
<keyword evidence="5" id="KW-1185">Reference proteome</keyword>
<feature type="non-terminal residue" evidence="4">
    <location>
        <position position="1"/>
    </location>
</feature>
<comment type="caution">
    <text evidence="4">The sequence shown here is derived from an EMBL/GenBank/DDBJ whole genome shotgun (WGS) entry which is preliminary data.</text>
</comment>
<keyword evidence="1" id="KW-0646">Protease inhibitor</keyword>
<dbReference type="Gene3D" id="2.10.25.10">
    <property type="entry name" value="Laminin"/>
    <property type="match status" value="2"/>
</dbReference>
<dbReference type="Pfam" id="PF01826">
    <property type="entry name" value="TIL"/>
    <property type="match status" value="1"/>
</dbReference>